<dbReference type="Pfam" id="PF07894">
    <property type="entry name" value="SACK1"/>
    <property type="match status" value="1"/>
</dbReference>
<comment type="similarity">
    <text evidence="1">Belongs to the FAM83 family.</text>
</comment>
<dbReference type="InterPro" id="IPR050944">
    <property type="entry name" value="FAM83"/>
</dbReference>
<feature type="compositionally biased region" description="Acidic residues" evidence="3">
    <location>
        <begin position="616"/>
        <end position="628"/>
    </location>
</feature>
<dbReference type="PANTHER" id="PTHR16181:SF29">
    <property type="entry name" value="PROTEIN FAM83A-RELATED"/>
    <property type="match status" value="1"/>
</dbReference>
<dbReference type="GO" id="GO:0019901">
    <property type="term" value="F:protein kinase binding"/>
    <property type="evidence" value="ECO:0007669"/>
    <property type="project" value="TreeGrafter"/>
</dbReference>
<evidence type="ECO:0000256" key="1">
    <source>
        <dbReference type="ARBA" id="ARBA00006937"/>
    </source>
</evidence>
<accession>A0A444U9W6</accession>
<feature type="compositionally biased region" description="Polar residues" evidence="3">
    <location>
        <begin position="738"/>
        <end position="756"/>
    </location>
</feature>
<feature type="compositionally biased region" description="Polar residues" evidence="3">
    <location>
        <begin position="629"/>
        <end position="647"/>
    </location>
</feature>
<dbReference type="AlphaFoldDB" id="A0A444U9W6"/>
<proteinExistence type="inferred from homology"/>
<gene>
    <name evidence="6" type="ORF">EOD39_1571</name>
</gene>
<feature type="domain" description="Scaffolding anchor of CK1" evidence="4">
    <location>
        <begin position="15"/>
        <end position="210"/>
    </location>
</feature>
<feature type="compositionally biased region" description="Basic and acidic residues" evidence="3">
    <location>
        <begin position="693"/>
        <end position="722"/>
    </location>
</feature>
<feature type="region of interest" description="Disordered" evidence="3">
    <location>
        <begin position="690"/>
        <end position="825"/>
    </location>
</feature>
<feature type="region of interest" description="Disordered" evidence="3">
    <location>
        <begin position="487"/>
        <end position="663"/>
    </location>
</feature>
<organism evidence="6 7">
    <name type="scientific">Acipenser ruthenus</name>
    <name type="common">Sterlet sturgeon</name>
    <dbReference type="NCBI Taxonomy" id="7906"/>
    <lineage>
        <taxon>Eukaryota</taxon>
        <taxon>Metazoa</taxon>
        <taxon>Chordata</taxon>
        <taxon>Craniata</taxon>
        <taxon>Vertebrata</taxon>
        <taxon>Euteleostomi</taxon>
        <taxon>Actinopterygii</taxon>
        <taxon>Chondrostei</taxon>
        <taxon>Acipenseriformes</taxon>
        <taxon>Acipenseridae</taxon>
        <taxon>Acipenser</taxon>
    </lineage>
</organism>
<evidence type="ECO:0000256" key="2">
    <source>
        <dbReference type="ARBA" id="ARBA00022963"/>
    </source>
</evidence>
<dbReference type="SUPFAM" id="SSF56024">
    <property type="entry name" value="Phospholipase D/nuclease"/>
    <property type="match status" value="2"/>
</dbReference>
<keyword evidence="2" id="KW-0443">Lipid metabolism</keyword>
<keyword evidence="2" id="KW-0442">Lipid degradation</keyword>
<dbReference type="InterPro" id="IPR025202">
    <property type="entry name" value="PLD-like_dom"/>
</dbReference>
<feature type="compositionally biased region" description="Basic and acidic residues" evidence="3">
    <location>
        <begin position="502"/>
        <end position="512"/>
    </location>
</feature>
<reference evidence="6 7" key="1">
    <citation type="submission" date="2019-01" db="EMBL/GenBank/DDBJ databases">
        <title>Draft Genome and Complete Hox-Cluster Characterization of the Sterlet Sturgeon (Acipenser ruthenus).</title>
        <authorList>
            <person name="Wei Q."/>
        </authorList>
    </citation>
    <scope>NUCLEOTIDE SEQUENCE [LARGE SCALE GENOMIC DNA]</scope>
    <source>
        <strain evidence="6">WHYD16114868_AA</strain>
        <tissue evidence="6">Blood</tissue>
    </source>
</reference>
<feature type="region of interest" description="Disordered" evidence="3">
    <location>
        <begin position="392"/>
        <end position="412"/>
    </location>
</feature>
<dbReference type="InterPro" id="IPR012461">
    <property type="entry name" value="SACK1"/>
</dbReference>
<feature type="compositionally biased region" description="Basic and acidic residues" evidence="3">
    <location>
        <begin position="523"/>
        <end position="544"/>
    </location>
</feature>
<comment type="caution">
    <text evidence="6">The sequence shown here is derived from an EMBL/GenBank/DDBJ whole genome shotgun (WGS) entry which is preliminary data.</text>
</comment>
<dbReference type="PANTHER" id="PTHR16181">
    <property type="entry name" value="PROTEIN FAM83A-RELATED"/>
    <property type="match status" value="1"/>
</dbReference>
<feature type="domain" description="Phospholipase D-like" evidence="5">
    <location>
        <begin position="212"/>
        <end position="338"/>
    </location>
</feature>
<evidence type="ECO:0000313" key="7">
    <source>
        <dbReference type="Proteomes" id="UP000289886"/>
    </source>
</evidence>
<dbReference type="EMBL" id="SCEB01214973">
    <property type="protein sequence ID" value="RXM31960.1"/>
    <property type="molecule type" value="Genomic_DNA"/>
</dbReference>
<evidence type="ECO:0000259" key="5">
    <source>
        <dbReference type="Pfam" id="PF13091"/>
    </source>
</evidence>
<evidence type="ECO:0000313" key="6">
    <source>
        <dbReference type="EMBL" id="RXM31960.1"/>
    </source>
</evidence>
<name>A0A444U9W6_ACIRT</name>
<sequence length="856" mass="95997">MALSQLQCLDDNHVNWRLNESKPEFYYSEEQRLAVEALLSSGPDAFQEVIKKHNIRDFLSEPELERICKVVEIYQPGSENVKGDHESGDEESQAVSLQYWPDNSDISIPKLDRGWPDSASYRGVTRANVYTQPPMEGQTHIKEIVRKIIVQAQKVIAVVMDLFTDVDIFKDMLDAGFKKKVAVYIILEETNVHHFLHMCQKAGMHAGHLKVIAVVMDLFTDVDIFKDMLDAGFKKKVAVYIILEETNVHHFLHMCQKAGMHAGHLKNLRVRSIGGTEFYTRSSLKIRGLMSQKFMFVDGDRAVSGSYSFTWTASRMDRNLITVLTGQAVDTFDKQFRDLYLNSKEVNLNTIKLLEEPEPQPVPQAAPPPVQSAEVARKMINPKYTILMAGNQETASKTSSGKNSDKAKAVPGPVEVKQELPSVHPGLLYLERAYMINYVPTWPEPDPPSDVIGFINIRDSKKPNQAHLMRSELFKTSQAIRFKEPFTPAQHPDTQDQPAPQKTEKAAKDSAKVPEPGSSAKVKKNDVVRAPKTEHKPLANEQPKKSLSKPTPPVPKPRTVHLVLNSSSTASNENLDIAEVSNKPHNSARPKTEEQQESETELDVAVCTVDSIEAHTEEEEGEVEESSGDDINSSEFVNDESSTSSASEECFEYNDSDSGLQGTKHEHILNGVSHHDPEATHRMARFSQSLVDLRPESQKKLDDNQERTSKALEDIKGLEKRQKLPVNDRLYYGRKQKQMYQTSSRSPASTIQSDGENQTHRLARGPIKVVIAKPGSHHRTTKTSAHVIGGHKYRQDKANSLSHVKSNSGHSSPNRLTRDKVSVDNSMTPFGVSCSKLSQIKHLRNKIPQKRMPLDP</sequence>
<feature type="compositionally biased region" description="Polar residues" evidence="3">
    <location>
        <begin position="392"/>
        <end position="402"/>
    </location>
</feature>
<evidence type="ECO:0000256" key="3">
    <source>
        <dbReference type="SAM" id="MobiDB-lite"/>
    </source>
</evidence>
<evidence type="ECO:0000259" key="4">
    <source>
        <dbReference type="Pfam" id="PF07894"/>
    </source>
</evidence>
<feature type="compositionally biased region" description="Polar residues" evidence="3">
    <location>
        <begin position="564"/>
        <end position="574"/>
    </location>
</feature>
<keyword evidence="7" id="KW-1185">Reference proteome</keyword>
<dbReference type="Proteomes" id="UP000289886">
    <property type="component" value="Unassembled WGS sequence"/>
</dbReference>
<dbReference type="GO" id="GO:0016042">
    <property type="term" value="P:lipid catabolic process"/>
    <property type="evidence" value="ECO:0007669"/>
    <property type="project" value="UniProtKB-KW"/>
</dbReference>
<dbReference type="Gene3D" id="3.30.870.10">
    <property type="entry name" value="Endonuclease Chain A"/>
    <property type="match status" value="2"/>
</dbReference>
<dbReference type="GO" id="GO:0007165">
    <property type="term" value="P:signal transduction"/>
    <property type="evidence" value="ECO:0007669"/>
    <property type="project" value="TreeGrafter"/>
</dbReference>
<dbReference type="Pfam" id="PF13091">
    <property type="entry name" value="PLDc_2"/>
    <property type="match status" value="1"/>
</dbReference>
<protein>
    <submittedName>
        <fullName evidence="6">Protein FAM83G</fullName>
    </submittedName>
</protein>
<feature type="compositionally biased region" description="Polar residues" evidence="3">
    <location>
        <begin position="798"/>
        <end position="815"/>
    </location>
</feature>